<dbReference type="InterPro" id="IPR051343">
    <property type="entry name" value="G-type_lectin_kinases/EP1-like"/>
</dbReference>
<dbReference type="GO" id="GO:0005524">
    <property type="term" value="F:ATP binding"/>
    <property type="evidence" value="ECO:0007669"/>
    <property type="project" value="InterPro"/>
</dbReference>
<evidence type="ECO:0000256" key="3">
    <source>
        <dbReference type="ARBA" id="ARBA00023157"/>
    </source>
</evidence>
<dbReference type="FunFam" id="2.90.10.10:FF:000026">
    <property type="entry name" value="Serine/threonine-protein kinase"/>
    <property type="match status" value="1"/>
</dbReference>
<dbReference type="Pfam" id="PF00069">
    <property type="entry name" value="Pkinase"/>
    <property type="match status" value="1"/>
</dbReference>
<gene>
    <name evidence="8" type="ORF">QVD17_15694</name>
</gene>
<dbReference type="AlphaFoldDB" id="A0AAD8KQ45"/>
<evidence type="ECO:0000259" key="6">
    <source>
        <dbReference type="PROSITE" id="PS50011"/>
    </source>
</evidence>
<dbReference type="PANTHER" id="PTHR47976:SF7">
    <property type="entry name" value="RECEPTOR-LIKE SERINE_THREONINE-PROTEIN KINASE"/>
    <property type="match status" value="1"/>
</dbReference>
<keyword evidence="3" id="KW-1015">Disulfide bond</keyword>
<dbReference type="InterPro" id="IPR008271">
    <property type="entry name" value="Ser/Thr_kinase_AS"/>
</dbReference>
<feature type="domain" description="Apple" evidence="7">
    <location>
        <begin position="233"/>
        <end position="314"/>
    </location>
</feature>
<dbReference type="SMART" id="SM00220">
    <property type="entry name" value="S_TKc"/>
    <property type="match status" value="1"/>
</dbReference>
<dbReference type="Proteomes" id="UP001229421">
    <property type="component" value="Unassembled WGS sequence"/>
</dbReference>
<feature type="transmembrane region" description="Helical" evidence="5">
    <location>
        <begin position="337"/>
        <end position="361"/>
    </location>
</feature>
<dbReference type="InterPro" id="IPR036426">
    <property type="entry name" value="Bulb-type_lectin_dom_sf"/>
</dbReference>
<evidence type="ECO:0000313" key="8">
    <source>
        <dbReference type="EMBL" id="KAK1427012.1"/>
    </source>
</evidence>
<evidence type="ECO:0000259" key="7">
    <source>
        <dbReference type="PROSITE" id="PS50948"/>
    </source>
</evidence>
<dbReference type="GO" id="GO:0004672">
    <property type="term" value="F:protein kinase activity"/>
    <property type="evidence" value="ECO:0007669"/>
    <property type="project" value="InterPro"/>
</dbReference>
<dbReference type="Pfam" id="PF01453">
    <property type="entry name" value="B_lectin"/>
    <property type="match status" value="1"/>
</dbReference>
<dbReference type="InterPro" id="IPR000719">
    <property type="entry name" value="Prot_kinase_dom"/>
</dbReference>
<keyword evidence="4" id="KW-0325">Glycoprotein</keyword>
<dbReference type="InterPro" id="IPR011009">
    <property type="entry name" value="Kinase-like_dom_sf"/>
</dbReference>
<dbReference type="InterPro" id="IPR000858">
    <property type="entry name" value="S_locus_glycoprot_dom"/>
</dbReference>
<dbReference type="GO" id="GO:0048544">
    <property type="term" value="P:recognition of pollen"/>
    <property type="evidence" value="ECO:0007669"/>
    <property type="project" value="InterPro"/>
</dbReference>
<dbReference type="PROSITE" id="PS00108">
    <property type="entry name" value="PROTEIN_KINASE_ST"/>
    <property type="match status" value="1"/>
</dbReference>
<dbReference type="Gene3D" id="2.90.10.10">
    <property type="entry name" value="Bulb-type lectin domain"/>
    <property type="match status" value="1"/>
</dbReference>
<keyword evidence="9" id="KW-1185">Reference proteome</keyword>
<dbReference type="InterPro" id="IPR001480">
    <property type="entry name" value="Bulb-type_lectin_dom"/>
</dbReference>
<dbReference type="EMBL" id="JAUHHV010000004">
    <property type="protein sequence ID" value="KAK1427012.1"/>
    <property type="molecule type" value="Genomic_DNA"/>
</dbReference>
<organism evidence="8 9">
    <name type="scientific">Tagetes erecta</name>
    <name type="common">African marigold</name>
    <dbReference type="NCBI Taxonomy" id="13708"/>
    <lineage>
        <taxon>Eukaryota</taxon>
        <taxon>Viridiplantae</taxon>
        <taxon>Streptophyta</taxon>
        <taxon>Embryophyta</taxon>
        <taxon>Tracheophyta</taxon>
        <taxon>Spermatophyta</taxon>
        <taxon>Magnoliopsida</taxon>
        <taxon>eudicotyledons</taxon>
        <taxon>Gunneridae</taxon>
        <taxon>Pentapetalae</taxon>
        <taxon>asterids</taxon>
        <taxon>campanulids</taxon>
        <taxon>Asterales</taxon>
        <taxon>Asteraceae</taxon>
        <taxon>Asteroideae</taxon>
        <taxon>Heliantheae alliance</taxon>
        <taxon>Tageteae</taxon>
        <taxon>Tagetes</taxon>
    </lineage>
</organism>
<protein>
    <submittedName>
        <fullName evidence="8">Uncharacterized protein</fullName>
    </submittedName>
</protein>
<evidence type="ECO:0000256" key="4">
    <source>
        <dbReference type="ARBA" id="ARBA00023180"/>
    </source>
</evidence>
<keyword evidence="1" id="KW-0245">EGF-like domain</keyword>
<feature type="domain" description="Protein kinase" evidence="6">
    <location>
        <begin position="228"/>
        <end position="576"/>
    </location>
</feature>
<keyword evidence="5" id="KW-0472">Membrane</keyword>
<dbReference type="SUPFAM" id="SSF56112">
    <property type="entry name" value="Protein kinase-like (PK-like)"/>
    <property type="match status" value="1"/>
</dbReference>
<proteinExistence type="predicted"/>
<evidence type="ECO:0000256" key="5">
    <source>
        <dbReference type="SAM" id="Phobius"/>
    </source>
</evidence>
<keyword evidence="2" id="KW-0732">Signal</keyword>
<evidence type="ECO:0000256" key="2">
    <source>
        <dbReference type="ARBA" id="ARBA00022729"/>
    </source>
</evidence>
<name>A0AAD8KQ45_TARER</name>
<dbReference type="PROSITE" id="PS50948">
    <property type="entry name" value="PAN"/>
    <property type="match status" value="1"/>
</dbReference>
<accession>A0AAD8KQ45</accession>
<dbReference type="Pfam" id="PF00954">
    <property type="entry name" value="S_locus_glycop"/>
    <property type="match status" value="1"/>
</dbReference>
<sequence length="580" mass="64564">MPLCVSQLITQGQQIILFDTNGASIASMQDSGNFVLYDSTGTTVLWESFDYPTDTLLADQRLRPHQTLFSSVSVTDQSIGVFKLSMQDNGNLVLYPNRGTEDLAYWASDTVGPNVTLNLDPGGFMYLSQNSTFVIKNYTERGYPTKDAIYRLTLDVDGILRLYYHDLSNMSVNGSVKWESSLYKCVAKGLCGLNGYCLEMNKAANCQCIPGFEFVDEKRRSLGCERNYTVESCKVSGVETSIHMTNLTITRLDDAAYVIQNASTQAECSSACLNDCNCEAALFTGQECKLQGLPLRYIQVDDSASSVVLIKVYSSSIENGLIPTNQSIVVKKVQQRGIIVIGGSLISFAVLVLLISGVIVYKSRVWAYKKISENQSVQLLEGIGPQAFSYAAMAVDIARGILYLHDGCENPIIHCDIKPQNILMDEHRRAKICDFGIAKLLEYDQTKTSTLLRGTPGYIAPEWIAKQHDITGEKQHDITVKVDVYSFGIVLFNILCCRKHVDKKCVLECYEKDELSKLVDYDDDEYVKKKEEVEQMVKIGLWCVQEDPSLRPHMKEVVLMLEGSVNVGTPPSHTSFFSAV</sequence>
<comment type="caution">
    <text evidence="8">The sequence shown here is derived from an EMBL/GenBank/DDBJ whole genome shotgun (WGS) entry which is preliminary data.</text>
</comment>
<keyword evidence="5" id="KW-0812">Transmembrane</keyword>
<dbReference type="InterPro" id="IPR003609">
    <property type="entry name" value="Pan_app"/>
</dbReference>
<dbReference type="PANTHER" id="PTHR47976">
    <property type="entry name" value="G-TYPE LECTIN S-RECEPTOR-LIKE SERINE/THREONINE-PROTEIN KINASE SD2-5"/>
    <property type="match status" value="1"/>
</dbReference>
<keyword evidence="5" id="KW-1133">Transmembrane helix</keyword>
<dbReference type="Gene3D" id="1.10.510.10">
    <property type="entry name" value="Transferase(Phosphotransferase) domain 1"/>
    <property type="match status" value="1"/>
</dbReference>
<dbReference type="Gene3D" id="2.90.10.30">
    <property type="match status" value="1"/>
</dbReference>
<dbReference type="PROSITE" id="PS50011">
    <property type="entry name" value="PROTEIN_KINASE_DOM"/>
    <property type="match status" value="1"/>
</dbReference>
<reference evidence="8" key="1">
    <citation type="journal article" date="2023" name="bioRxiv">
        <title>Improved chromosome-level genome assembly for marigold (Tagetes erecta).</title>
        <authorList>
            <person name="Jiang F."/>
            <person name="Yuan L."/>
            <person name="Wang S."/>
            <person name="Wang H."/>
            <person name="Xu D."/>
            <person name="Wang A."/>
            <person name="Fan W."/>
        </authorList>
    </citation>
    <scope>NUCLEOTIDE SEQUENCE</scope>
    <source>
        <strain evidence="8">WSJ</strain>
        <tissue evidence="8">Leaf</tissue>
    </source>
</reference>
<evidence type="ECO:0000256" key="1">
    <source>
        <dbReference type="ARBA" id="ARBA00022536"/>
    </source>
</evidence>
<evidence type="ECO:0000313" key="9">
    <source>
        <dbReference type="Proteomes" id="UP001229421"/>
    </source>
</evidence>
<dbReference type="SUPFAM" id="SSF51110">
    <property type="entry name" value="alpha-D-mannose-specific plant lectins"/>
    <property type="match status" value="2"/>
</dbReference>